<protein>
    <recommendedName>
        <fullName evidence="5">DUF3613 domain-containing protein</fullName>
    </recommendedName>
</protein>
<name>A0A1W1GUK0_9GAMM</name>
<gene>
    <name evidence="3" type="ORF">SAMN04488690_0732</name>
</gene>
<proteinExistence type="predicted"/>
<accession>A0A1W1GUK0</accession>
<evidence type="ECO:0000256" key="1">
    <source>
        <dbReference type="SAM" id="MobiDB-lite"/>
    </source>
</evidence>
<dbReference type="RefSeq" id="WP_032975289.1">
    <property type="nucleotide sequence ID" value="NZ_FWEU01000001.1"/>
</dbReference>
<organism evidence="3 4">
    <name type="scientific">Stenotrophomonas indicatrix</name>
    <dbReference type="NCBI Taxonomy" id="2045451"/>
    <lineage>
        <taxon>Bacteria</taxon>
        <taxon>Pseudomonadati</taxon>
        <taxon>Pseudomonadota</taxon>
        <taxon>Gammaproteobacteria</taxon>
        <taxon>Lysobacterales</taxon>
        <taxon>Lysobacteraceae</taxon>
        <taxon>Stenotrophomonas</taxon>
    </lineage>
</organism>
<evidence type="ECO:0000313" key="3">
    <source>
        <dbReference type="EMBL" id="SLM23046.1"/>
    </source>
</evidence>
<reference evidence="4" key="1">
    <citation type="submission" date="2016-10" db="EMBL/GenBank/DDBJ databases">
        <authorList>
            <person name="Varghese N."/>
        </authorList>
    </citation>
    <scope>NUCLEOTIDE SEQUENCE [LARGE SCALE GENOMIC DNA]</scope>
    <source>
        <strain evidence="4">92MFCol6.1</strain>
    </source>
</reference>
<feature type="compositionally biased region" description="Polar residues" evidence="1">
    <location>
        <begin position="83"/>
        <end position="96"/>
    </location>
</feature>
<dbReference type="AlphaFoldDB" id="A0A1W1GUK0"/>
<sequence>MTSTPLIRCLLPVLAGLSFAAVVQAQTPQQPLTGQMLGGAAPAPAAAPLHSEPLATVDVSPPPAAAPIAAPAAPETRPDFGGTQLQPNTSQIGDTTRSLFRLQASGEVAGARLPILGDQATSSYARYLKSFQYDIPQFFETDVAKSAGSSRSGR</sequence>
<dbReference type="Pfam" id="PF12266">
    <property type="entry name" value="DUF3613"/>
    <property type="match status" value="1"/>
</dbReference>
<keyword evidence="2" id="KW-0732">Signal</keyword>
<feature type="chain" id="PRO_5010747235" description="DUF3613 domain-containing protein" evidence="2">
    <location>
        <begin position="26"/>
        <end position="154"/>
    </location>
</feature>
<feature type="signal peptide" evidence="2">
    <location>
        <begin position="1"/>
        <end position="25"/>
    </location>
</feature>
<feature type="region of interest" description="Disordered" evidence="1">
    <location>
        <begin position="54"/>
        <end position="96"/>
    </location>
</feature>
<evidence type="ECO:0000256" key="2">
    <source>
        <dbReference type="SAM" id="SignalP"/>
    </source>
</evidence>
<dbReference type="InterPro" id="IPR022053">
    <property type="entry name" value="DUF3613"/>
</dbReference>
<evidence type="ECO:0000313" key="4">
    <source>
        <dbReference type="Proteomes" id="UP000191133"/>
    </source>
</evidence>
<evidence type="ECO:0008006" key="5">
    <source>
        <dbReference type="Google" id="ProtNLM"/>
    </source>
</evidence>
<dbReference type="Proteomes" id="UP000191133">
    <property type="component" value="Unassembled WGS sequence"/>
</dbReference>
<dbReference type="EMBL" id="FWEU01000001">
    <property type="protein sequence ID" value="SLM23046.1"/>
    <property type="molecule type" value="Genomic_DNA"/>
</dbReference>